<keyword evidence="2" id="KW-0479">Metal-binding</keyword>
<dbReference type="GO" id="GO:0008237">
    <property type="term" value="F:metallopeptidase activity"/>
    <property type="evidence" value="ECO:0007669"/>
    <property type="project" value="UniProtKB-KW"/>
</dbReference>
<evidence type="ECO:0000256" key="2">
    <source>
        <dbReference type="ARBA" id="ARBA00022723"/>
    </source>
</evidence>
<evidence type="ECO:0000256" key="4">
    <source>
        <dbReference type="ARBA" id="ARBA00022833"/>
    </source>
</evidence>
<dbReference type="STRING" id="478820.A0A196SJB3"/>
<dbReference type="PANTHER" id="PTHR10410">
    <property type="entry name" value="EUKARYOTIC TRANSLATION INITIATION FACTOR 3 -RELATED"/>
    <property type="match status" value="1"/>
</dbReference>
<dbReference type="FunFam" id="3.40.140.10:FF:000026">
    <property type="entry name" value="26S proteasome non-ATPase regulatory subunit 14"/>
    <property type="match status" value="1"/>
</dbReference>
<dbReference type="Gene3D" id="3.40.140.10">
    <property type="entry name" value="Cytidine Deaminase, domain 2"/>
    <property type="match status" value="1"/>
</dbReference>
<sequence length="302" mass="34203">MMNMLNFGPPGPTRTINSSETVYISPLALIKMIKHGRAGVPIEVMGMMLGEFVDDLTIYVKDVFPMPQLGTEASVETIDEKYQSDYLELMKQTGRMENVVGWYHSHPGFGCWLSSVDVNTQSMFEKQDQRCVAVVVDPIQSVKGNVVIDAFRLYPSSGSMLMLAPPTPLQSTGNRGHIVKSTTQQKQRGCGREFYRLPIRWNIDPSEEELLTRLSRPQWQDGMLCKPFETQEKHNLELVKNMKEQVKSLKNRVEEEGKIKEGEESAFVGKVDPNRQLKIESEELLTDNLVQGMNATLSEILF</sequence>
<evidence type="ECO:0000256" key="1">
    <source>
        <dbReference type="ARBA" id="ARBA00022670"/>
    </source>
</evidence>
<keyword evidence="4" id="KW-0862">Zinc</keyword>
<dbReference type="GO" id="GO:0046872">
    <property type="term" value="F:metal ion binding"/>
    <property type="evidence" value="ECO:0007669"/>
    <property type="project" value="UniProtKB-KW"/>
</dbReference>
<keyword evidence="5 8" id="KW-0647">Proteasome</keyword>
<dbReference type="CDD" id="cd08069">
    <property type="entry name" value="MPN_RPN11_CSN5"/>
    <property type="match status" value="1"/>
</dbReference>
<evidence type="ECO:0000313" key="8">
    <source>
        <dbReference type="EMBL" id="OAO17130.1"/>
    </source>
</evidence>
<dbReference type="EMBL" id="LXWW01000045">
    <property type="protein sequence ID" value="OAO17130.1"/>
    <property type="molecule type" value="Genomic_DNA"/>
</dbReference>
<reference evidence="8 9" key="1">
    <citation type="submission" date="2016-05" db="EMBL/GenBank/DDBJ databases">
        <title>Nuclear genome of Blastocystis sp. subtype 1 NandII.</title>
        <authorList>
            <person name="Gentekaki E."/>
            <person name="Curtis B."/>
            <person name="Stairs C."/>
            <person name="Eme L."/>
            <person name="Herman E."/>
            <person name="Klimes V."/>
            <person name="Arias M.C."/>
            <person name="Elias M."/>
            <person name="Hilliou F."/>
            <person name="Klute M."/>
            <person name="Malik S.-B."/>
            <person name="Pightling A."/>
            <person name="Rachubinski R."/>
            <person name="Salas D."/>
            <person name="Schlacht A."/>
            <person name="Suga H."/>
            <person name="Archibald J."/>
            <person name="Ball S.G."/>
            <person name="Clark G."/>
            <person name="Dacks J."/>
            <person name="Van Der Giezen M."/>
            <person name="Tsaousis A."/>
            <person name="Roger A."/>
        </authorList>
    </citation>
    <scope>NUCLEOTIDE SEQUENCE [LARGE SCALE GENOMIC DNA]</scope>
    <source>
        <strain evidence="9">ATCC 50177 / NandII</strain>
    </source>
</reference>
<keyword evidence="3" id="KW-0378">Hydrolase</keyword>
<gene>
    <name evidence="8" type="ORF">AV274_1156</name>
</gene>
<evidence type="ECO:0000256" key="5">
    <source>
        <dbReference type="ARBA" id="ARBA00022942"/>
    </source>
</evidence>
<dbReference type="SMART" id="SM00232">
    <property type="entry name" value="JAB_MPN"/>
    <property type="match status" value="1"/>
</dbReference>
<keyword evidence="1" id="KW-0645">Protease</keyword>
<dbReference type="Pfam" id="PF01398">
    <property type="entry name" value="JAB"/>
    <property type="match status" value="1"/>
</dbReference>
<comment type="caution">
    <text evidence="8">The sequence shown here is derived from an EMBL/GenBank/DDBJ whole genome shotgun (WGS) entry which is preliminary data.</text>
</comment>
<feature type="domain" description="MPN" evidence="7">
    <location>
        <begin position="22"/>
        <end position="157"/>
    </location>
</feature>
<dbReference type="AlphaFoldDB" id="A0A196SJB3"/>
<evidence type="ECO:0000256" key="3">
    <source>
        <dbReference type="ARBA" id="ARBA00022801"/>
    </source>
</evidence>
<keyword evidence="6" id="KW-0482">Metalloprotease</keyword>
<evidence type="ECO:0000259" key="7">
    <source>
        <dbReference type="PROSITE" id="PS50249"/>
    </source>
</evidence>
<dbReference type="PROSITE" id="PS50249">
    <property type="entry name" value="MPN"/>
    <property type="match status" value="1"/>
</dbReference>
<name>A0A196SJB3_BLAHN</name>
<evidence type="ECO:0000256" key="6">
    <source>
        <dbReference type="ARBA" id="ARBA00023049"/>
    </source>
</evidence>
<dbReference type="Proteomes" id="UP000078348">
    <property type="component" value="Unassembled WGS sequence"/>
</dbReference>
<proteinExistence type="predicted"/>
<dbReference type="GO" id="GO:0000502">
    <property type="term" value="C:proteasome complex"/>
    <property type="evidence" value="ECO:0007669"/>
    <property type="project" value="UniProtKB-KW"/>
</dbReference>
<dbReference type="InterPro" id="IPR056263">
    <property type="entry name" value="RPN11_C"/>
</dbReference>
<protein>
    <submittedName>
        <fullName evidence="8">26S proteasome non-ATPase regulatory subunit 14</fullName>
    </submittedName>
</protein>
<keyword evidence="9" id="KW-1185">Reference proteome</keyword>
<dbReference type="Pfam" id="PF23594">
    <property type="entry name" value="RPN11_C"/>
    <property type="match status" value="1"/>
</dbReference>
<dbReference type="InterPro" id="IPR000555">
    <property type="entry name" value="JAMM/MPN+_dom"/>
</dbReference>
<dbReference type="SUPFAM" id="SSF102712">
    <property type="entry name" value="JAB1/MPN domain"/>
    <property type="match status" value="1"/>
</dbReference>
<accession>A0A196SJB3</accession>
<evidence type="ECO:0000313" key="9">
    <source>
        <dbReference type="Proteomes" id="UP000078348"/>
    </source>
</evidence>
<dbReference type="GO" id="GO:0006508">
    <property type="term" value="P:proteolysis"/>
    <property type="evidence" value="ECO:0007669"/>
    <property type="project" value="UniProtKB-KW"/>
</dbReference>
<dbReference type="InterPro" id="IPR050242">
    <property type="entry name" value="JAMM_MPN+_peptidase_M67A"/>
</dbReference>
<organism evidence="8 9">
    <name type="scientific">Blastocystis sp. subtype 1 (strain ATCC 50177 / NandII)</name>
    <dbReference type="NCBI Taxonomy" id="478820"/>
    <lineage>
        <taxon>Eukaryota</taxon>
        <taxon>Sar</taxon>
        <taxon>Stramenopiles</taxon>
        <taxon>Bigyra</taxon>
        <taxon>Opalozoa</taxon>
        <taxon>Opalinata</taxon>
        <taxon>Blastocystidae</taxon>
        <taxon>Blastocystis</taxon>
    </lineage>
</organism>
<dbReference type="OrthoDB" id="605656at2759"/>
<dbReference type="InterPro" id="IPR037518">
    <property type="entry name" value="MPN"/>
</dbReference>